<accession>A0A1T5LSZ9</accession>
<sequence length="260" mass="30981">MRKVKPKSISILDNSYQFINESLRYYRRTKKAPTYWPFTIFLIIQGLELLMKHVLRKEHPILIYENVDKPKNTVSLSQALERLTSISKIQIDDKEKRLINKAINYRNLVLHYELSYNHFELKSVYIQLFEFAHYFHKKHIEEELHGFIEKTLWSTEGELMNSFKKEFVHYHGIEVFKSIPSEIVKFQKFNGLIIAGKEYRRIPYGKEKFEWSSDPCHDCGCLKGQFHISQCDVEECPSCGRQFLSCGCWGDEDIYYTRLD</sequence>
<evidence type="ECO:0000313" key="3">
    <source>
        <dbReference type="Proteomes" id="UP000190961"/>
    </source>
</evidence>
<feature type="transmembrane region" description="Helical" evidence="1">
    <location>
        <begin position="34"/>
        <end position="51"/>
    </location>
</feature>
<proteinExistence type="predicted"/>
<name>A0A1T5LSZ9_9BACT</name>
<dbReference type="RefSeq" id="WP_079688364.1">
    <property type="nucleotide sequence ID" value="NZ_FUZU01000002.1"/>
</dbReference>
<evidence type="ECO:0000313" key="2">
    <source>
        <dbReference type="EMBL" id="SKC79031.1"/>
    </source>
</evidence>
<keyword evidence="1" id="KW-0812">Transmembrane</keyword>
<dbReference type="EMBL" id="FUZU01000002">
    <property type="protein sequence ID" value="SKC79031.1"/>
    <property type="molecule type" value="Genomic_DNA"/>
</dbReference>
<dbReference type="OrthoDB" id="292725at2"/>
<evidence type="ECO:0000256" key="1">
    <source>
        <dbReference type="SAM" id="Phobius"/>
    </source>
</evidence>
<dbReference type="AlphaFoldDB" id="A0A1T5LSZ9"/>
<keyword evidence="3" id="KW-1185">Reference proteome</keyword>
<dbReference type="Proteomes" id="UP000190961">
    <property type="component" value="Unassembled WGS sequence"/>
</dbReference>
<protein>
    <submittedName>
        <fullName evidence="2">Uncharacterized protein</fullName>
    </submittedName>
</protein>
<keyword evidence="1" id="KW-0472">Membrane</keyword>
<organism evidence="2 3">
    <name type="scientific">Ohtaekwangia koreensis</name>
    <dbReference type="NCBI Taxonomy" id="688867"/>
    <lineage>
        <taxon>Bacteria</taxon>
        <taxon>Pseudomonadati</taxon>
        <taxon>Bacteroidota</taxon>
        <taxon>Cytophagia</taxon>
        <taxon>Cytophagales</taxon>
        <taxon>Fulvivirgaceae</taxon>
        <taxon>Ohtaekwangia</taxon>
    </lineage>
</organism>
<gene>
    <name evidence="2" type="ORF">SAMN05660236_3859</name>
</gene>
<keyword evidence="1" id="KW-1133">Transmembrane helix</keyword>
<reference evidence="2 3" key="1">
    <citation type="submission" date="2017-02" db="EMBL/GenBank/DDBJ databases">
        <authorList>
            <person name="Peterson S.W."/>
        </authorList>
    </citation>
    <scope>NUCLEOTIDE SEQUENCE [LARGE SCALE GENOMIC DNA]</scope>
    <source>
        <strain evidence="2 3">DSM 25262</strain>
    </source>
</reference>